<dbReference type="AlphaFoldDB" id="A0A4R2B5G5"/>
<reference evidence="3 4" key="1">
    <citation type="journal article" date="2015" name="Stand. Genomic Sci.">
        <title>Genomic Encyclopedia of Bacterial and Archaeal Type Strains, Phase III: the genomes of soil and plant-associated and newly described type strains.</title>
        <authorList>
            <person name="Whitman W.B."/>
            <person name="Woyke T."/>
            <person name="Klenk H.P."/>
            <person name="Zhou Y."/>
            <person name="Lilburn T.G."/>
            <person name="Beck B.J."/>
            <person name="De Vos P."/>
            <person name="Vandamme P."/>
            <person name="Eisen J.A."/>
            <person name="Garrity G."/>
            <person name="Hugenholtz P."/>
            <person name="Kyrpides N.C."/>
        </authorList>
    </citation>
    <scope>NUCLEOTIDE SEQUENCE [LARGE SCALE GENOMIC DNA]</scope>
    <source>
        <strain evidence="3 4">CV53</strain>
    </source>
</reference>
<name>A0A4R2B5G5_9BACI</name>
<dbReference type="SUPFAM" id="SSF89733">
    <property type="entry name" value="L-sulfolactate dehydrogenase-like"/>
    <property type="match status" value="1"/>
</dbReference>
<keyword evidence="4" id="KW-1185">Reference proteome</keyword>
<dbReference type="RefSeq" id="WP_132010723.1">
    <property type="nucleotide sequence ID" value="NZ_JABUHM010000010.1"/>
</dbReference>
<dbReference type="Proteomes" id="UP000295689">
    <property type="component" value="Unassembled WGS sequence"/>
</dbReference>
<dbReference type="InterPro" id="IPR043144">
    <property type="entry name" value="Mal/L-sulf/L-lact_DH-like_ah"/>
</dbReference>
<dbReference type="PANTHER" id="PTHR11091:SF0">
    <property type="entry name" value="MALATE DEHYDROGENASE"/>
    <property type="match status" value="1"/>
</dbReference>
<sequence length="347" mass="36766">MDFQASHLRDFSNSILQKAGVPDHEADVITATMIEADARGIHSHGLMRLPIYIERIQKGYILKEAHITVEKEHKGTALIDGHYSAGQVVATKAMDMAIEKAREFGIAAVSVKNSNHFGIAAHYALKAAEKNMIAIVMSNTAPLMPPTGGAEKVLGNNPLAIAAPSDGKNPILLDMALSNVALGKIIFAKNKGVSIPEGWGTDKNGSPTTDPSAVLDGGFVLPVGGPKGFGLAMMVELLTGVLSGGDFSKMIPSMYDTTQKQSISHLMIVIDISTFMEVGTFGRLSSTLGEYVKQAARAPGVEELYLPGEIEFGVEASRMENGIPVSDGVLDELNRLAASLGVQPLSE</sequence>
<dbReference type="Gene3D" id="1.10.1530.10">
    <property type="match status" value="1"/>
</dbReference>
<gene>
    <name evidence="3" type="ORF">EV146_11316</name>
</gene>
<accession>A0A4R2B5G5</accession>
<evidence type="ECO:0000313" key="4">
    <source>
        <dbReference type="Proteomes" id="UP000295689"/>
    </source>
</evidence>
<keyword evidence="2" id="KW-0560">Oxidoreductase</keyword>
<evidence type="ECO:0000256" key="1">
    <source>
        <dbReference type="ARBA" id="ARBA00006056"/>
    </source>
</evidence>
<dbReference type="InterPro" id="IPR043143">
    <property type="entry name" value="Mal/L-sulf/L-lact_DH-like_NADP"/>
</dbReference>
<proteinExistence type="inferred from homology"/>
<comment type="similarity">
    <text evidence="1">Belongs to the LDH2/MDH2 oxidoreductase family.</text>
</comment>
<evidence type="ECO:0000313" key="3">
    <source>
        <dbReference type="EMBL" id="TCN21092.1"/>
    </source>
</evidence>
<dbReference type="GO" id="GO:0016491">
    <property type="term" value="F:oxidoreductase activity"/>
    <property type="evidence" value="ECO:0007669"/>
    <property type="project" value="UniProtKB-KW"/>
</dbReference>
<evidence type="ECO:0000256" key="2">
    <source>
        <dbReference type="ARBA" id="ARBA00023002"/>
    </source>
</evidence>
<dbReference type="Pfam" id="PF02615">
    <property type="entry name" value="Ldh_2"/>
    <property type="match status" value="1"/>
</dbReference>
<dbReference type="InterPro" id="IPR036111">
    <property type="entry name" value="Mal/L-sulfo/L-lacto_DH-like_sf"/>
</dbReference>
<organism evidence="3 4">
    <name type="scientific">Mesobacillus foraminis</name>
    <dbReference type="NCBI Taxonomy" id="279826"/>
    <lineage>
        <taxon>Bacteria</taxon>
        <taxon>Bacillati</taxon>
        <taxon>Bacillota</taxon>
        <taxon>Bacilli</taxon>
        <taxon>Bacillales</taxon>
        <taxon>Bacillaceae</taxon>
        <taxon>Mesobacillus</taxon>
    </lineage>
</organism>
<protein>
    <submittedName>
        <fullName evidence="3">LDH2 family malate/lactate/ureidoglycolate dehydrogenase</fullName>
    </submittedName>
</protein>
<dbReference type="PANTHER" id="PTHR11091">
    <property type="entry name" value="OXIDOREDUCTASE-RELATED"/>
    <property type="match status" value="1"/>
</dbReference>
<comment type="caution">
    <text evidence="3">The sequence shown here is derived from an EMBL/GenBank/DDBJ whole genome shotgun (WGS) entry which is preliminary data.</text>
</comment>
<dbReference type="InterPro" id="IPR003767">
    <property type="entry name" value="Malate/L-lactate_DH-like"/>
</dbReference>
<dbReference type="Gene3D" id="3.30.1370.60">
    <property type="entry name" value="Hypothetical oxidoreductase yiak, domain 2"/>
    <property type="match status" value="1"/>
</dbReference>
<dbReference type="EMBL" id="SLVV01000013">
    <property type="protein sequence ID" value="TCN21092.1"/>
    <property type="molecule type" value="Genomic_DNA"/>
</dbReference>